<keyword evidence="4" id="KW-1185">Reference proteome</keyword>
<dbReference type="PANTHER" id="PTHR16026:SF0">
    <property type="entry name" value="CARTILAGE ACIDIC PROTEIN 1"/>
    <property type="match status" value="1"/>
</dbReference>
<protein>
    <recommendedName>
        <fullName evidence="2">ASPIC/UnbV domain-containing protein</fullName>
    </recommendedName>
</protein>
<dbReference type="AlphaFoldDB" id="A0A840E536"/>
<dbReference type="EMBL" id="JACIFF010000007">
    <property type="protein sequence ID" value="MBB4080180.1"/>
    <property type="molecule type" value="Genomic_DNA"/>
</dbReference>
<accession>A0A840E536</accession>
<dbReference type="InterPro" id="IPR011519">
    <property type="entry name" value="UnbV_ASPIC"/>
</dbReference>
<gene>
    <name evidence="3" type="ORF">GGR28_002810</name>
</gene>
<dbReference type="SUPFAM" id="SSF69318">
    <property type="entry name" value="Integrin alpha N-terminal domain"/>
    <property type="match status" value="3"/>
</dbReference>
<name>A0A840E536_9BACT</name>
<dbReference type="Pfam" id="PF13517">
    <property type="entry name" value="FG-GAP_3"/>
    <property type="match status" value="4"/>
</dbReference>
<evidence type="ECO:0000313" key="4">
    <source>
        <dbReference type="Proteomes" id="UP000576209"/>
    </source>
</evidence>
<dbReference type="InterPro" id="IPR028994">
    <property type="entry name" value="Integrin_alpha_N"/>
</dbReference>
<dbReference type="InterPro" id="IPR027039">
    <property type="entry name" value="Crtac1"/>
</dbReference>
<dbReference type="PROSITE" id="PS51257">
    <property type="entry name" value="PROKAR_LIPOPROTEIN"/>
    <property type="match status" value="1"/>
</dbReference>
<dbReference type="RefSeq" id="WP_183496416.1">
    <property type="nucleotide sequence ID" value="NZ_JACIFF010000007.1"/>
</dbReference>
<reference evidence="3 4" key="1">
    <citation type="submission" date="2020-08" db="EMBL/GenBank/DDBJ databases">
        <title>Genomic Encyclopedia of Type Strains, Phase IV (KMG-IV): sequencing the most valuable type-strain genomes for metagenomic binning, comparative biology and taxonomic classification.</title>
        <authorList>
            <person name="Goeker M."/>
        </authorList>
    </citation>
    <scope>NUCLEOTIDE SEQUENCE [LARGE SCALE GENOMIC DNA]</scope>
    <source>
        <strain evidence="3 4">DSM 105137</strain>
    </source>
</reference>
<comment type="caution">
    <text evidence="3">The sequence shown here is derived from an EMBL/GenBank/DDBJ whole genome shotgun (WGS) entry which is preliminary data.</text>
</comment>
<proteinExistence type="predicted"/>
<keyword evidence="1" id="KW-0732">Signal</keyword>
<evidence type="ECO:0000313" key="3">
    <source>
        <dbReference type="EMBL" id="MBB4080180.1"/>
    </source>
</evidence>
<dbReference type="InterPro" id="IPR013517">
    <property type="entry name" value="FG-GAP"/>
</dbReference>
<dbReference type="Pfam" id="PF07593">
    <property type="entry name" value="UnbV_ASPIC"/>
    <property type="match status" value="1"/>
</dbReference>
<evidence type="ECO:0000259" key="2">
    <source>
        <dbReference type="Pfam" id="PF07593"/>
    </source>
</evidence>
<feature type="domain" description="ASPIC/UnbV" evidence="2">
    <location>
        <begin position="536"/>
        <end position="603"/>
    </location>
</feature>
<dbReference type="Gene3D" id="2.130.10.130">
    <property type="entry name" value="Integrin alpha, N-terminal"/>
    <property type="match status" value="3"/>
</dbReference>
<dbReference type="PANTHER" id="PTHR16026">
    <property type="entry name" value="CARTILAGE ACIDIC PROTEIN 1"/>
    <property type="match status" value="1"/>
</dbReference>
<evidence type="ECO:0000256" key="1">
    <source>
        <dbReference type="ARBA" id="ARBA00022729"/>
    </source>
</evidence>
<dbReference type="Proteomes" id="UP000576209">
    <property type="component" value="Unassembled WGS sequence"/>
</dbReference>
<sequence length="1185" mass="129903">MKTFLPTFVILPLLLLVSCQSESPTLFQRIEADKSGLTFANRITENDTFNILAFEYVYNGGGVGTADFNGDGLTDLYFSGNTADNRLYLNLGDFKFLDVTEQAGVSGRGRWCSGIAISDVNGDGRPDLYVSATVREPGRHRANLLYINQGNEAGENGTQIPRFTEVAGTCGIADTSHTTQSVFFDYDRDGDLDLYVLVNEMDDRTIPNRYLPKLIDGSGRKNDKLYRNEGNGPDGLPRFVDATRETGILKEGYGLGVSVCDLNQDGWPDLYVTNDYVTNDLLWINNQDGTFTDRAAEYLKHTSYSAMGTDVADLNNDGLDDIITVDMYPEGNLRRKAMMPPNNYNGYLNNERFGYQPQFTRNSLQINRQLNDSTFRFTEVGMQAGVAATDWSWSPLAADVDNDGDRDLLITNGFPRDVTDRDFMDYNVVMSRLASREVRLAQIPSVKIANYAFENDGHDIPSFRKRTAEWGFEYPSFSNGAAYADLDNDGDLDYVVNNINDSCFLFRNNLITPDHRPDATHWLTITLKGQGQNTGALGARVTVDAGSRTMSAYNHPGRGFLSSVSDVLHFGFAPGDSLVAVTVAWPDGNRRIYKDVKWDQRVTLSAMEGEPDAPRAQPTAAPLFVETSDLVRQLPMHRDCLFIDFNVQPLLPHKLSEYGPALAVADVNGDGLDDLYRSGSHFYRGDLLLQGRDENGRPTFSPGGLLGTEPGPEELGSLFFDADGDGDQDLYLVSGGSEYSLDRPELRDQLLLNDGAGNFTLNTGALPDIQSSGSCVRAADVDRDGDLDLFVGGRLNPGRFPEPVDSYLLINDGRGNFAPASPPEFSALGLVCDALWTDYDNDGWVDLLIAGQGMGLQLFSNRDGTLSASASSSLSGHTGWWNGLNGADFDLDGDIDYVATNFGTNNLYGQSGKDYVGLYGADFDGNGGYDLIVGNYALAEDGSYQEFPHHQRTDTEKQLISVKQRYERHDQFGRATIADVVGGYPEAEVTILRTDYLRSAWIENLGGGEFKFHELPREAQSSPLYGVQTLDVNGDGHPDLIAIGNDYGAETGMGTLDALNGLVMLYDPEAGDFRTVTDAEASFYVPGDGRSLTVLEVDGSARLIASENSGTTRAFRPTTGTGRYLPVPPDVQRVTYRMGEKQTAEEVYYGSGYLSQRSRGVWLPAGAEDLKMIGFDGAARPVPSK</sequence>
<organism evidence="3 4">
    <name type="scientific">Neolewinella aquimaris</name>
    <dbReference type="NCBI Taxonomy" id="1835722"/>
    <lineage>
        <taxon>Bacteria</taxon>
        <taxon>Pseudomonadati</taxon>
        <taxon>Bacteroidota</taxon>
        <taxon>Saprospiria</taxon>
        <taxon>Saprospirales</taxon>
        <taxon>Lewinellaceae</taxon>
        <taxon>Neolewinella</taxon>
    </lineage>
</organism>